<evidence type="ECO:0000313" key="2">
    <source>
        <dbReference type="EMBL" id="CCO22869.1"/>
    </source>
</evidence>
<protein>
    <submittedName>
        <fullName evidence="2">Uncharacterized protein</fullName>
    </submittedName>
</protein>
<feature type="transmembrane region" description="Helical" evidence="1">
    <location>
        <begin position="20"/>
        <end position="39"/>
    </location>
</feature>
<dbReference type="Proteomes" id="UP000010808">
    <property type="component" value="Chromosome"/>
</dbReference>
<evidence type="ECO:0000313" key="3">
    <source>
        <dbReference type="Proteomes" id="UP000010808"/>
    </source>
</evidence>
<dbReference type="AlphaFoldDB" id="L0R805"/>
<name>L0R805_9BACT</name>
<accession>L0R805</accession>
<reference evidence="2 3" key="1">
    <citation type="submission" date="2012-10" db="EMBL/GenBank/DDBJ databases">
        <authorList>
            <person name="Genoscope - CEA"/>
        </authorList>
    </citation>
    <scope>NUCLEOTIDE SEQUENCE [LARGE SCALE GENOMIC DNA]</scope>
    <source>
        <strain evidence="3">AM13 / DSM 14728</strain>
    </source>
</reference>
<keyword evidence="1" id="KW-0812">Transmembrane</keyword>
<dbReference type="EMBL" id="FO203522">
    <property type="protein sequence ID" value="CCO22869.1"/>
    <property type="molecule type" value="Genomic_DNA"/>
</dbReference>
<keyword evidence="1" id="KW-0472">Membrane</keyword>
<dbReference type="KEGG" id="dhy:DESAM_20582"/>
<dbReference type="HOGENOM" id="CLU_3215346_0_0_7"/>
<dbReference type="STRING" id="1121451.DESAM_20582"/>
<organism evidence="2 3">
    <name type="scientific">Maridesulfovibrio hydrothermalis AM13 = DSM 14728</name>
    <dbReference type="NCBI Taxonomy" id="1121451"/>
    <lineage>
        <taxon>Bacteria</taxon>
        <taxon>Pseudomonadati</taxon>
        <taxon>Thermodesulfobacteriota</taxon>
        <taxon>Desulfovibrionia</taxon>
        <taxon>Desulfovibrionales</taxon>
        <taxon>Desulfovibrionaceae</taxon>
        <taxon>Maridesulfovibrio</taxon>
    </lineage>
</organism>
<proteinExistence type="predicted"/>
<gene>
    <name evidence="2" type="ORF">DESAM_20582</name>
</gene>
<sequence>MMLRHLRRHRPLDVFPYSLFLLAIVYSEQIVFLTGLLFYTRITG</sequence>
<keyword evidence="3" id="KW-1185">Reference proteome</keyword>
<keyword evidence="1" id="KW-1133">Transmembrane helix</keyword>
<evidence type="ECO:0000256" key="1">
    <source>
        <dbReference type="SAM" id="Phobius"/>
    </source>
</evidence>